<feature type="region of interest" description="Disordered" evidence="3">
    <location>
        <begin position="300"/>
        <end position="323"/>
    </location>
</feature>
<comment type="caution">
    <text evidence="7">The sequence shown here is derived from an EMBL/GenBank/DDBJ whole genome shotgun (WGS) entry which is preliminary data.</text>
</comment>
<protein>
    <recommendedName>
        <fullName evidence="9">Fibrinogen C-terminal domain-containing protein</fullName>
    </recommendedName>
</protein>
<dbReference type="SUPFAM" id="SSF47923">
    <property type="entry name" value="Ypt/Rab-GAP domain of gyp1p"/>
    <property type="match status" value="2"/>
</dbReference>
<dbReference type="NCBIfam" id="NF040941">
    <property type="entry name" value="GGGWT_bact"/>
    <property type="match status" value="2"/>
</dbReference>
<name>A0ABN8PEL4_9CNID</name>
<evidence type="ECO:0000259" key="5">
    <source>
        <dbReference type="PROSITE" id="PS50086"/>
    </source>
</evidence>
<dbReference type="PROSITE" id="PS50086">
    <property type="entry name" value="TBC_RABGAP"/>
    <property type="match status" value="1"/>
</dbReference>
<accession>A0ABN8PEL4</accession>
<dbReference type="InterPro" id="IPR020837">
    <property type="entry name" value="Fibrinogen_CS"/>
</dbReference>
<dbReference type="InterPro" id="IPR014716">
    <property type="entry name" value="Fibrinogen_a/b/g_C_1"/>
</dbReference>
<evidence type="ECO:0000256" key="4">
    <source>
        <dbReference type="SAM" id="SignalP"/>
    </source>
</evidence>
<dbReference type="InterPro" id="IPR035969">
    <property type="entry name" value="Rab-GAP_TBC_sf"/>
</dbReference>
<feature type="chain" id="PRO_5047003660" description="Fibrinogen C-terminal domain-containing protein" evidence="4">
    <location>
        <begin position="28"/>
        <end position="1273"/>
    </location>
</feature>
<keyword evidence="8" id="KW-1185">Reference proteome</keyword>
<keyword evidence="2" id="KW-0175">Coiled coil</keyword>
<dbReference type="InterPro" id="IPR050373">
    <property type="entry name" value="Fibrinogen_C-term_domain"/>
</dbReference>
<dbReference type="PROSITE" id="PS51406">
    <property type="entry name" value="FIBRINOGEN_C_2"/>
    <property type="match status" value="3"/>
</dbReference>
<evidence type="ECO:0008006" key="9">
    <source>
        <dbReference type="Google" id="ProtNLM"/>
    </source>
</evidence>
<evidence type="ECO:0000256" key="1">
    <source>
        <dbReference type="ARBA" id="ARBA00023157"/>
    </source>
</evidence>
<feature type="coiled-coil region" evidence="2">
    <location>
        <begin position="563"/>
        <end position="590"/>
    </location>
</feature>
<evidence type="ECO:0000256" key="3">
    <source>
        <dbReference type="SAM" id="MobiDB-lite"/>
    </source>
</evidence>
<feature type="signal peptide" evidence="4">
    <location>
        <begin position="1"/>
        <end position="27"/>
    </location>
</feature>
<dbReference type="SUPFAM" id="SSF56496">
    <property type="entry name" value="Fibrinogen C-terminal domain-like"/>
    <property type="match status" value="3"/>
</dbReference>
<organism evidence="7 8">
    <name type="scientific">Porites lobata</name>
    <dbReference type="NCBI Taxonomy" id="104759"/>
    <lineage>
        <taxon>Eukaryota</taxon>
        <taxon>Metazoa</taxon>
        <taxon>Cnidaria</taxon>
        <taxon>Anthozoa</taxon>
        <taxon>Hexacorallia</taxon>
        <taxon>Scleractinia</taxon>
        <taxon>Fungiina</taxon>
        <taxon>Poritidae</taxon>
        <taxon>Porites</taxon>
    </lineage>
</organism>
<evidence type="ECO:0000259" key="6">
    <source>
        <dbReference type="PROSITE" id="PS51406"/>
    </source>
</evidence>
<dbReference type="PANTHER" id="PTHR19143">
    <property type="entry name" value="FIBRINOGEN/TENASCIN/ANGIOPOEITIN"/>
    <property type="match status" value="1"/>
</dbReference>
<feature type="domain" description="Fibrinogen C-terminal" evidence="6">
    <location>
        <begin position="307"/>
        <end position="527"/>
    </location>
</feature>
<sequence length="1273" mass="144507">MMSFASETFHCSLLFLSLFTIICQTFAKPSQDVANSTSVPKQTQHCNNVYFYEAPNKEIAKLLQKITKQLTQVQNDVNILKGNKTSSKAKKNCAELYKSGEKLSGVYSIDPDGSGAFDVFCDQKTAGGGWTVFQKRLDGSVDFYRGWNDYKRGFGNLNGEFWLGLDKIHRLTKTRNKLRVDLEDTTGNAVYAEYDMFAVTSERTKYQLSLGTYSGTAGDSFSYHRGHAFSTKDRHNGISSSNYTEISNALRQDHKGDQLSVQNIPPSLTSKHSTSIYPGPTKKSVFLLVSLSFSEENELDSSDLNNKRSSQAHQDDHNKKRSGIIVPSKAVIDPDGSGAFDVFCDQKTAGGGWTVFQKRLDGSLRRWVDFYRGWNDYKRGFGNLNGEFWLGLDKIHRLTKTSNKLRVDLEDTTGNTVYAEYDMFAVTSERTKYQLSLGTYSGTAGDSFSGHRGFACTTKDRDNDIWSSNCAVSFKGAWWYSNCHSSNLNGAFHHGKHSSYADGVNWSSWKGYHYSAKRAEMKIRPPMLLFALVAMGSTFAKQANAKTLAKKNAPSLKGTQHCNNNIVKILQEIKQQLSQVENDIKILKGKKTSGKLTKKNCAELYKSGEKISGVYTIDPDGSGAFNVFCDQKTAGGGWTVFQKRLDGSVDFYRGWNDYKRGFGNLNGEFWLGLDKIHRLTKTRSKLRVDLEDTTGNTVYAEYNMFAVKSERTKYQLSLGAYSGTAGDSFSFHRGSAFSTKDRDNDGSSSNCAATYKGAWWYSSCHTSNLNGFYHHGKHSSYADGVNWLSWKGYHYSAKRAEIKVRPISHWSQRTIVLIVMCENSKKPNESGNHLTIDQKAAANFVDCSKLSGESPVQISERTRALSNDVWETFFDADGRVVNESALRRAVFKGGIDCRIRKEVWSFLFGLYPFSSTRREREALSAENDARYQALKMRWKELVQSFEPPVNPDIPESIPLYLRECQSCNAELNEPNAQGNREQEVPLVGEDQVVFLSLTAKFHAHRQPVDMVKLLQSIRVIDKDVPRTDRGQVYFEGKGNQNLLVLRDILITYSAYHQDVGYVQGMNDILSRFLIVLGSEAEAYWCFTNYMDTVKGDFLDDGMLNKIKHVRLLLRKMDEHLYNHFEAHDMGDMLFVHRWLVLTFKREFPFEDALTMFEIISSQHLELSSMEAERERERQRAKELERDGGEFHVQVVDMNTNYSFEVFVCLAVLKEYKNELLKSSEISSVYNTIHSLSMKMDLNIILMRAEELFFKYCRKSVEDCFQVVDLEKIS</sequence>
<dbReference type="SMART" id="SM00186">
    <property type="entry name" value="FBG"/>
    <property type="match status" value="3"/>
</dbReference>
<feature type="domain" description="Fibrinogen C-terminal" evidence="6">
    <location>
        <begin position="84"/>
        <end position="242"/>
    </location>
</feature>
<feature type="compositionally biased region" description="Polar residues" evidence="3">
    <location>
        <begin position="302"/>
        <end position="312"/>
    </location>
</feature>
<dbReference type="PANTHER" id="PTHR19143:SF458">
    <property type="entry name" value="FIBRINOGEN C-TERMINAL DOMAIN-CONTAINING PROTEIN-RELATED"/>
    <property type="match status" value="1"/>
</dbReference>
<dbReference type="InterPro" id="IPR036056">
    <property type="entry name" value="Fibrinogen-like_C"/>
</dbReference>
<gene>
    <name evidence="7" type="ORF">PLOB_00042172</name>
</gene>
<dbReference type="CDD" id="cd00087">
    <property type="entry name" value="FReD"/>
    <property type="match status" value="3"/>
</dbReference>
<dbReference type="Pfam" id="PF00566">
    <property type="entry name" value="RabGAP-TBC"/>
    <property type="match status" value="1"/>
</dbReference>
<feature type="domain" description="Fibrinogen C-terminal" evidence="6">
    <location>
        <begin position="592"/>
        <end position="808"/>
    </location>
</feature>
<dbReference type="Proteomes" id="UP001159405">
    <property type="component" value="Unassembled WGS sequence"/>
</dbReference>
<keyword evidence="4" id="KW-0732">Signal</keyword>
<dbReference type="EMBL" id="CALNXK010000068">
    <property type="protein sequence ID" value="CAH3142135.1"/>
    <property type="molecule type" value="Genomic_DNA"/>
</dbReference>
<dbReference type="Gene3D" id="3.90.215.10">
    <property type="entry name" value="Gamma Fibrinogen, chain A, domain 1"/>
    <property type="match status" value="3"/>
</dbReference>
<dbReference type="Gene3D" id="1.10.8.270">
    <property type="entry name" value="putative rabgap domain of human tbc1 domain family member 14 like domains"/>
    <property type="match status" value="1"/>
</dbReference>
<proteinExistence type="predicted"/>
<feature type="coiled-coil region" evidence="2">
    <location>
        <begin position="56"/>
        <end position="83"/>
    </location>
</feature>
<dbReference type="Gene3D" id="1.10.472.80">
    <property type="entry name" value="Ypt/Rab-GAP domain of gyp1p, domain 3"/>
    <property type="match status" value="1"/>
</dbReference>
<dbReference type="Pfam" id="PF00147">
    <property type="entry name" value="Fibrinogen_C"/>
    <property type="match status" value="3"/>
</dbReference>
<keyword evidence="1" id="KW-1015">Disulfide bond</keyword>
<dbReference type="InterPro" id="IPR000195">
    <property type="entry name" value="Rab-GAP-TBC_dom"/>
</dbReference>
<evidence type="ECO:0000313" key="7">
    <source>
        <dbReference type="EMBL" id="CAH3142135.1"/>
    </source>
</evidence>
<feature type="domain" description="Rab-GAP TBC" evidence="5">
    <location>
        <begin position="894"/>
        <end position="1163"/>
    </location>
</feature>
<dbReference type="PROSITE" id="PS00514">
    <property type="entry name" value="FIBRINOGEN_C_1"/>
    <property type="match status" value="2"/>
</dbReference>
<evidence type="ECO:0000313" key="8">
    <source>
        <dbReference type="Proteomes" id="UP001159405"/>
    </source>
</evidence>
<dbReference type="InterPro" id="IPR002181">
    <property type="entry name" value="Fibrinogen_a/b/g_C_dom"/>
</dbReference>
<evidence type="ECO:0000256" key="2">
    <source>
        <dbReference type="SAM" id="Coils"/>
    </source>
</evidence>
<reference evidence="7 8" key="1">
    <citation type="submission" date="2022-05" db="EMBL/GenBank/DDBJ databases">
        <authorList>
            <consortium name="Genoscope - CEA"/>
            <person name="William W."/>
        </authorList>
    </citation>
    <scope>NUCLEOTIDE SEQUENCE [LARGE SCALE GENOMIC DNA]</scope>
</reference>
<dbReference type="SMART" id="SM00164">
    <property type="entry name" value="TBC"/>
    <property type="match status" value="1"/>
</dbReference>